<dbReference type="SUPFAM" id="SSF88659">
    <property type="entry name" value="Sigma3 and sigma4 domains of RNA polymerase sigma factors"/>
    <property type="match status" value="1"/>
</dbReference>
<dbReference type="Pfam" id="PF08281">
    <property type="entry name" value="Sigma70_r4_2"/>
    <property type="match status" value="1"/>
</dbReference>
<evidence type="ECO:0000256" key="2">
    <source>
        <dbReference type="ARBA" id="ARBA00023015"/>
    </source>
</evidence>
<keyword evidence="4" id="KW-0804">Transcription</keyword>
<dbReference type="GO" id="GO:0016987">
    <property type="term" value="F:sigma factor activity"/>
    <property type="evidence" value="ECO:0007669"/>
    <property type="project" value="UniProtKB-KW"/>
</dbReference>
<dbReference type="Gene3D" id="1.10.10.10">
    <property type="entry name" value="Winged helix-like DNA-binding domain superfamily/Winged helix DNA-binding domain"/>
    <property type="match status" value="1"/>
</dbReference>
<gene>
    <name evidence="6" type="ORF">HUK68_10695</name>
</gene>
<proteinExistence type="inferred from homology"/>
<dbReference type="InterPro" id="IPR039425">
    <property type="entry name" value="RNA_pol_sigma-70-like"/>
</dbReference>
<dbReference type="KEGG" id="aant:HUK68_10695"/>
<dbReference type="InterPro" id="IPR036388">
    <property type="entry name" value="WH-like_DNA-bd_sf"/>
</dbReference>
<accession>A0A6N1X1V5</accession>
<dbReference type="Gene3D" id="1.10.1740.10">
    <property type="match status" value="1"/>
</dbReference>
<dbReference type="InterPro" id="IPR013325">
    <property type="entry name" value="RNA_pol_sigma_r2"/>
</dbReference>
<evidence type="ECO:0000256" key="3">
    <source>
        <dbReference type="ARBA" id="ARBA00023082"/>
    </source>
</evidence>
<keyword evidence="2" id="KW-0805">Transcription regulation</keyword>
<keyword evidence="7" id="KW-1185">Reference proteome</keyword>
<dbReference type="PANTHER" id="PTHR43133">
    <property type="entry name" value="RNA POLYMERASE ECF-TYPE SIGMA FACTO"/>
    <property type="match status" value="1"/>
</dbReference>
<feature type="domain" description="RNA polymerase sigma factor 70 region 4 type 2" evidence="5">
    <location>
        <begin position="99"/>
        <end position="148"/>
    </location>
</feature>
<evidence type="ECO:0000313" key="7">
    <source>
        <dbReference type="Proteomes" id="UP000509579"/>
    </source>
</evidence>
<reference evidence="6 7" key="1">
    <citation type="submission" date="2020-06" db="EMBL/GenBank/DDBJ databases">
        <title>Acidovorax antarctica sp. nov., isolated from Corinth ice sheet soil, Antarctic Fields Peninsula.</title>
        <authorList>
            <person name="Xu Q."/>
            <person name="Peng F."/>
        </authorList>
    </citation>
    <scope>NUCLEOTIDE SEQUENCE [LARGE SCALE GENOMIC DNA]</scope>
    <source>
        <strain evidence="6 7">16-35-5</strain>
    </source>
</reference>
<dbReference type="EMBL" id="CP054840">
    <property type="protein sequence ID" value="QKV53321.1"/>
    <property type="molecule type" value="Genomic_DNA"/>
</dbReference>
<dbReference type="InterPro" id="IPR014284">
    <property type="entry name" value="RNA_pol_sigma-70_dom"/>
</dbReference>
<name>A0A6N1X1V5_9BURK</name>
<dbReference type="SUPFAM" id="SSF88946">
    <property type="entry name" value="Sigma2 domain of RNA polymerase sigma factors"/>
    <property type="match status" value="1"/>
</dbReference>
<dbReference type="GO" id="GO:0006352">
    <property type="term" value="P:DNA-templated transcription initiation"/>
    <property type="evidence" value="ECO:0007669"/>
    <property type="project" value="InterPro"/>
</dbReference>
<evidence type="ECO:0000259" key="5">
    <source>
        <dbReference type="Pfam" id="PF08281"/>
    </source>
</evidence>
<dbReference type="InterPro" id="IPR013249">
    <property type="entry name" value="RNA_pol_sigma70_r4_t2"/>
</dbReference>
<dbReference type="AlphaFoldDB" id="A0A6N1X1V5"/>
<dbReference type="InterPro" id="IPR013324">
    <property type="entry name" value="RNA_pol_sigma_r3/r4-like"/>
</dbReference>
<dbReference type="GO" id="GO:0003677">
    <property type="term" value="F:DNA binding"/>
    <property type="evidence" value="ECO:0007669"/>
    <property type="project" value="InterPro"/>
</dbReference>
<dbReference type="RefSeq" id="WP_175504128.1">
    <property type="nucleotide sequence ID" value="NZ_CAURQT010000004.1"/>
</dbReference>
<evidence type="ECO:0000256" key="4">
    <source>
        <dbReference type="ARBA" id="ARBA00023163"/>
    </source>
</evidence>
<dbReference type="PANTHER" id="PTHR43133:SF63">
    <property type="entry name" value="RNA POLYMERASE SIGMA FACTOR FECI-RELATED"/>
    <property type="match status" value="1"/>
</dbReference>
<dbReference type="Proteomes" id="UP000509579">
    <property type="component" value="Chromosome"/>
</dbReference>
<protein>
    <submittedName>
        <fullName evidence="6">Sigma-70 family RNA polymerase sigma factor</fullName>
    </submittedName>
</protein>
<keyword evidence="3" id="KW-0731">Sigma factor</keyword>
<dbReference type="NCBIfam" id="TIGR02937">
    <property type="entry name" value="sigma70-ECF"/>
    <property type="match status" value="1"/>
</dbReference>
<evidence type="ECO:0000313" key="6">
    <source>
        <dbReference type="EMBL" id="QKV53321.1"/>
    </source>
</evidence>
<sequence>MPEHYYRELLRYFTRSAGDRDVAADLVQSAYTRIYALQRAGGTVLDARALLYKTARNLAASRATRREAEQRVLDALSLVAPTSAPSAESSAMARQQLGLFLQRLEAMPRKRRDVFILVRIYGYSYREAGEHLGMTETNIERHVMRGILDCAGYAPSRS</sequence>
<comment type="similarity">
    <text evidence="1">Belongs to the sigma-70 factor family. ECF subfamily.</text>
</comment>
<evidence type="ECO:0000256" key="1">
    <source>
        <dbReference type="ARBA" id="ARBA00010641"/>
    </source>
</evidence>
<organism evidence="6 7">
    <name type="scientific">Comamonas antarctica</name>
    <dbReference type="NCBI Taxonomy" id="2743470"/>
    <lineage>
        <taxon>Bacteria</taxon>
        <taxon>Pseudomonadati</taxon>
        <taxon>Pseudomonadota</taxon>
        <taxon>Betaproteobacteria</taxon>
        <taxon>Burkholderiales</taxon>
        <taxon>Comamonadaceae</taxon>
        <taxon>Comamonas</taxon>
    </lineage>
</organism>